<dbReference type="EMBL" id="VJZT01000009">
    <property type="protein sequence ID" value="TRX39226.1"/>
    <property type="molecule type" value="Genomic_DNA"/>
</dbReference>
<keyword evidence="2" id="KW-1185">Reference proteome</keyword>
<reference evidence="1 2" key="1">
    <citation type="submission" date="2019-07" db="EMBL/GenBank/DDBJ databases">
        <title>Novel species of Flavobacterium.</title>
        <authorList>
            <person name="Liu Q."/>
            <person name="Xin Y.-H."/>
        </authorList>
    </citation>
    <scope>NUCLEOTIDE SEQUENCE [LARGE SCALE GENOMIC DNA]</scope>
    <source>
        <strain evidence="1 2">LB1R34</strain>
    </source>
</reference>
<dbReference type="OrthoDB" id="680899at2"/>
<gene>
    <name evidence="1" type="ORF">FNW21_09835</name>
</gene>
<evidence type="ECO:0000313" key="2">
    <source>
        <dbReference type="Proteomes" id="UP000316371"/>
    </source>
</evidence>
<dbReference type="RefSeq" id="WP_144256569.1">
    <property type="nucleotide sequence ID" value="NZ_VJZT01000009.1"/>
</dbReference>
<evidence type="ECO:0000313" key="1">
    <source>
        <dbReference type="EMBL" id="TRX39226.1"/>
    </source>
</evidence>
<sequence length="92" mass="10238">MEKPFTFQLISGQFLPTDGTQILLSLINSKIKYHSLENFSSEIRFDNVNSNSKMRIEALQEASNVVTVLAAEAQKSGMRMQISSIVTITLVS</sequence>
<protein>
    <submittedName>
        <fullName evidence="1">Uncharacterized protein</fullName>
    </submittedName>
</protein>
<proteinExistence type="predicted"/>
<dbReference type="AlphaFoldDB" id="A0A553E2F5"/>
<organism evidence="1 2">
    <name type="scientific">Flavobacterium restrictum</name>
    <dbReference type="NCBI Taxonomy" id="2594428"/>
    <lineage>
        <taxon>Bacteria</taxon>
        <taxon>Pseudomonadati</taxon>
        <taxon>Bacteroidota</taxon>
        <taxon>Flavobacteriia</taxon>
        <taxon>Flavobacteriales</taxon>
        <taxon>Flavobacteriaceae</taxon>
        <taxon>Flavobacterium</taxon>
    </lineage>
</organism>
<name>A0A553E2F5_9FLAO</name>
<accession>A0A553E2F5</accession>
<dbReference type="Proteomes" id="UP000316371">
    <property type="component" value="Unassembled WGS sequence"/>
</dbReference>
<comment type="caution">
    <text evidence="1">The sequence shown here is derived from an EMBL/GenBank/DDBJ whole genome shotgun (WGS) entry which is preliminary data.</text>
</comment>